<sequence length="254" mass="28693">MPFYSSCFTLSDFHCNLVFRPVYTITRPFFAAEKEMKFLASDRDDSQVLLSAARKLVTDLQEQAKEGEKAKAALAEMQEISRRRDREIKELRAKVRAAESAEIKFDKAVGDHLPEPYTVNTSQISHQSIVDFQWGKGLNVALENTGRQFLGPHLGQFFRESEDPIKAGIDLLDSTPEGKYFLDDLTEKTVKQSQDLLLDRNLDLILEHFPKPFDPDELGFDDLFGNTYDRIMEKRSKAAPGDAVQAGSSQPPSS</sequence>
<dbReference type="AlphaFoldDB" id="A0A9P0YH22"/>
<feature type="coiled-coil region" evidence="1">
    <location>
        <begin position="50"/>
        <end position="94"/>
    </location>
</feature>
<feature type="non-terminal residue" evidence="3">
    <location>
        <position position="254"/>
    </location>
</feature>
<accession>A0A9P0YH22</accession>
<dbReference type="EMBL" id="CAMAPE010000002">
    <property type="protein sequence ID" value="CAH9054556.1"/>
    <property type="molecule type" value="Genomic_DNA"/>
</dbReference>
<evidence type="ECO:0000313" key="4">
    <source>
        <dbReference type="Proteomes" id="UP001152484"/>
    </source>
</evidence>
<comment type="caution">
    <text evidence="3">The sequence shown here is derived from an EMBL/GenBank/DDBJ whole genome shotgun (WGS) entry which is preliminary data.</text>
</comment>
<gene>
    <name evidence="3" type="ORF">CEURO_LOCUS670</name>
</gene>
<evidence type="ECO:0000313" key="3">
    <source>
        <dbReference type="EMBL" id="CAH9054556.1"/>
    </source>
</evidence>
<proteinExistence type="predicted"/>
<keyword evidence="4" id="KW-1185">Reference proteome</keyword>
<reference evidence="3" key="1">
    <citation type="submission" date="2022-07" db="EMBL/GenBank/DDBJ databases">
        <authorList>
            <person name="Macas J."/>
            <person name="Novak P."/>
            <person name="Neumann P."/>
        </authorList>
    </citation>
    <scope>NUCLEOTIDE SEQUENCE</scope>
</reference>
<protein>
    <submittedName>
        <fullName evidence="3">Uncharacterized protein</fullName>
    </submittedName>
</protein>
<dbReference type="Proteomes" id="UP001152484">
    <property type="component" value="Unassembled WGS sequence"/>
</dbReference>
<evidence type="ECO:0000256" key="2">
    <source>
        <dbReference type="SAM" id="MobiDB-lite"/>
    </source>
</evidence>
<evidence type="ECO:0000256" key="1">
    <source>
        <dbReference type="SAM" id="Coils"/>
    </source>
</evidence>
<name>A0A9P0YH22_CUSEU</name>
<organism evidence="3 4">
    <name type="scientific">Cuscuta europaea</name>
    <name type="common">European dodder</name>
    <dbReference type="NCBI Taxonomy" id="41803"/>
    <lineage>
        <taxon>Eukaryota</taxon>
        <taxon>Viridiplantae</taxon>
        <taxon>Streptophyta</taxon>
        <taxon>Embryophyta</taxon>
        <taxon>Tracheophyta</taxon>
        <taxon>Spermatophyta</taxon>
        <taxon>Magnoliopsida</taxon>
        <taxon>eudicotyledons</taxon>
        <taxon>Gunneridae</taxon>
        <taxon>Pentapetalae</taxon>
        <taxon>asterids</taxon>
        <taxon>lamiids</taxon>
        <taxon>Solanales</taxon>
        <taxon>Convolvulaceae</taxon>
        <taxon>Cuscuteae</taxon>
        <taxon>Cuscuta</taxon>
        <taxon>Cuscuta subgen. Cuscuta</taxon>
    </lineage>
</organism>
<feature type="region of interest" description="Disordered" evidence="2">
    <location>
        <begin position="235"/>
        <end position="254"/>
    </location>
</feature>
<keyword evidence="1" id="KW-0175">Coiled coil</keyword>